<protein>
    <recommendedName>
        <fullName evidence="2">Protein ENHANCED DISEASE RESISTANCE 2 C-terminal domain-containing protein</fullName>
    </recommendedName>
</protein>
<reference evidence="3 4" key="1">
    <citation type="journal article" date="2004" name="Science">
        <title>The genome of the diatom Thalassiosira pseudonana: ecology, evolution, and metabolism.</title>
        <authorList>
            <person name="Armbrust E.V."/>
            <person name="Berges J.A."/>
            <person name="Bowler C."/>
            <person name="Green B.R."/>
            <person name="Martinez D."/>
            <person name="Putnam N.H."/>
            <person name="Zhou S."/>
            <person name="Allen A.E."/>
            <person name="Apt K.E."/>
            <person name="Bechner M."/>
            <person name="Brzezinski M.A."/>
            <person name="Chaal B.K."/>
            <person name="Chiovitti A."/>
            <person name="Davis A.K."/>
            <person name="Demarest M.S."/>
            <person name="Detter J.C."/>
            <person name="Glavina T."/>
            <person name="Goodstein D."/>
            <person name="Hadi M.Z."/>
            <person name="Hellsten U."/>
            <person name="Hildebrand M."/>
            <person name="Jenkins B.D."/>
            <person name="Jurka J."/>
            <person name="Kapitonov V.V."/>
            <person name="Kroger N."/>
            <person name="Lau W.W."/>
            <person name="Lane T.W."/>
            <person name="Larimer F.W."/>
            <person name="Lippmeier J.C."/>
            <person name="Lucas S."/>
            <person name="Medina M."/>
            <person name="Montsant A."/>
            <person name="Obornik M."/>
            <person name="Parker M.S."/>
            <person name="Palenik B."/>
            <person name="Pazour G.J."/>
            <person name="Richardson P.M."/>
            <person name="Rynearson T.A."/>
            <person name="Saito M.A."/>
            <person name="Schwartz D.C."/>
            <person name="Thamatrakoln K."/>
            <person name="Valentin K."/>
            <person name="Vardi A."/>
            <person name="Wilkerson F.P."/>
            <person name="Rokhsar D.S."/>
        </authorList>
    </citation>
    <scope>NUCLEOTIDE SEQUENCE [LARGE SCALE GENOMIC DNA]</scope>
    <source>
        <strain evidence="3 4">CCMP1335</strain>
    </source>
</reference>
<evidence type="ECO:0000313" key="3">
    <source>
        <dbReference type="EMBL" id="EED86501.1"/>
    </source>
</evidence>
<dbReference type="HOGENOM" id="CLU_441820_0_0_1"/>
<reference evidence="3 4" key="2">
    <citation type="journal article" date="2008" name="Nature">
        <title>The Phaeodactylum genome reveals the evolutionary history of diatom genomes.</title>
        <authorList>
            <person name="Bowler C."/>
            <person name="Allen A.E."/>
            <person name="Badger J.H."/>
            <person name="Grimwood J."/>
            <person name="Jabbari K."/>
            <person name="Kuo A."/>
            <person name="Maheswari U."/>
            <person name="Martens C."/>
            <person name="Maumus F."/>
            <person name="Otillar R.P."/>
            <person name="Rayko E."/>
            <person name="Salamov A."/>
            <person name="Vandepoele K."/>
            <person name="Beszteri B."/>
            <person name="Gruber A."/>
            <person name="Heijde M."/>
            <person name="Katinka M."/>
            <person name="Mock T."/>
            <person name="Valentin K."/>
            <person name="Verret F."/>
            <person name="Berges J.A."/>
            <person name="Brownlee C."/>
            <person name="Cadoret J.P."/>
            <person name="Chiovitti A."/>
            <person name="Choi C.J."/>
            <person name="Coesel S."/>
            <person name="De Martino A."/>
            <person name="Detter J.C."/>
            <person name="Durkin C."/>
            <person name="Falciatore A."/>
            <person name="Fournet J."/>
            <person name="Haruta M."/>
            <person name="Huysman M.J."/>
            <person name="Jenkins B.D."/>
            <person name="Jiroutova K."/>
            <person name="Jorgensen R.E."/>
            <person name="Joubert Y."/>
            <person name="Kaplan A."/>
            <person name="Kroger N."/>
            <person name="Kroth P.G."/>
            <person name="La Roche J."/>
            <person name="Lindquist E."/>
            <person name="Lommer M."/>
            <person name="Martin-Jezequel V."/>
            <person name="Lopez P.J."/>
            <person name="Lucas S."/>
            <person name="Mangogna M."/>
            <person name="McGinnis K."/>
            <person name="Medlin L.K."/>
            <person name="Montsant A."/>
            <person name="Oudot-Le Secq M.P."/>
            <person name="Napoli C."/>
            <person name="Obornik M."/>
            <person name="Parker M.S."/>
            <person name="Petit J.L."/>
            <person name="Porcel B.M."/>
            <person name="Poulsen N."/>
            <person name="Robison M."/>
            <person name="Rychlewski L."/>
            <person name="Rynearson T.A."/>
            <person name="Schmutz J."/>
            <person name="Shapiro H."/>
            <person name="Siaut M."/>
            <person name="Stanley M."/>
            <person name="Sussman M.R."/>
            <person name="Taylor A.R."/>
            <person name="Vardi A."/>
            <person name="von Dassow P."/>
            <person name="Vyverman W."/>
            <person name="Willis A."/>
            <person name="Wyrwicz L.S."/>
            <person name="Rokhsar D.S."/>
            <person name="Weissenbach J."/>
            <person name="Armbrust E.V."/>
            <person name="Green B.R."/>
            <person name="Van de Peer Y."/>
            <person name="Grigoriev I.V."/>
        </authorList>
    </citation>
    <scope>NUCLEOTIDE SEQUENCE [LARGE SCALE GENOMIC DNA]</scope>
    <source>
        <strain evidence="3 4">CCMP1335</strain>
    </source>
</reference>
<proteinExistence type="predicted"/>
<feature type="region of interest" description="Disordered" evidence="1">
    <location>
        <begin position="499"/>
        <end position="522"/>
    </location>
</feature>
<dbReference type="KEGG" id="tps:THAPSDRAFT_11377"/>
<evidence type="ECO:0000313" key="4">
    <source>
        <dbReference type="Proteomes" id="UP000001449"/>
    </source>
</evidence>
<dbReference type="InterPro" id="IPR009769">
    <property type="entry name" value="EDR2_C"/>
</dbReference>
<feature type="region of interest" description="Disordered" evidence="1">
    <location>
        <begin position="86"/>
        <end position="165"/>
    </location>
</feature>
<feature type="compositionally biased region" description="Polar residues" evidence="1">
    <location>
        <begin position="13"/>
        <end position="28"/>
    </location>
</feature>
<feature type="compositionally biased region" description="Polar residues" evidence="1">
    <location>
        <begin position="97"/>
        <end position="117"/>
    </location>
</feature>
<dbReference type="InParanoid" id="B8LDU8"/>
<dbReference type="RefSeq" id="XP_002297176.1">
    <property type="nucleotide sequence ID" value="XM_002297140.1"/>
</dbReference>
<feature type="domain" description="Protein ENHANCED DISEASE RESISTANCE 2 C-terminal" evidence="2">
    <location>
        <begin position="542"/>
        <end position="584"/>
    </location>
</feature>
<dbReference type="AlphaFoldDB" id="B8LDU8"/>
<dbReference type="Pfam" id="PF07059">
    <property type="entry name" value="EDR2_C"/>
    <property type="match status" value="1"/>
</dbReference>
<accession>B8LDU8</accession>
<feature type="compositionally biased region" description="Polar residues" evidence="1">
    <location>
        <begin position="127"/>
        <end position="144"/>
    </location>
</feature>
<dbReference type="GeneID" id="7444407"/>
<feature type="compositionally biased region" description="Low complexity" evidence="1">
    <location>
        <begin position="513"/>
        <end position="522"/>
    </location>
</feature>
<evidence type="ECO:0000259" key="2">
    <source>
        <dbReference type="Pfam" id="PF07059"/>
    </source>
</evidence>
<dbReference type="Proteomes" id="UP000001449">
    <property type="component" value="Unassembled WGS sequence"/>
</dbReference>
<organism evidence="3 4">
    <name type="scientific">Thalassiosira pseudonana</name>
    <name type="common">Marine diatom</name>
    <name type="synonym">Cyclotella nana</name>
    <dbReference type="NCBI Taxonomy" id="35128"/>
    <lineage>
        <taxon>Eukaryota</taxon>
        <taxon>Sar</taxon>
        <taxon>Stramenopiles</taxon>
        <taxon>Ochrophyta</taxon>
        <taxon>Bacillariophyta</taxon>
        <taxon>Coscinodiscophyceae</taxon>
        <taxon>Thalassiosirophycidae</taxon>
        <taxon>Thalassiosirales</taxon>
        <taxon>Thalassiosiraceae</taxon>
        <taxon>Thalassiosira</taxon>
    </lineage>
</organism>
<gene>
    <name evidence="3" type="ORF">THAPSDRAFT_11377</name>
</gene>
<dbReference type="PaxDb" id="35128-Thaps11377"/>
<evidence type="ECO:0000256" key="1">
    <source>
        <dbReference type="SAM" id="MobiDB-lite"/>
    </source>
</evidence>
<name>B8LDU8_THAPS</name>
<sequence>MSIDTNDDMARASSPTKNTAGPDNNINHPTMARPPKHYYPTCHINGGGVASLMLSCCAPGLGDFTAPAVSPLSYDHAATAAAAGSDAANKDALGDNVKTSSSNGENEGDGANNSRGNFWSDKEKKTNQLQLSNQQQMKPNNNAASDFPNLGMPQSKQQKKQNKPFASTTLLDRADSLVHQSSLLSLIATESEVGSPSSLDDDDTATVHSALPTENITYASFINTPERTSQPITNHTPTQQQLPIPPPPSPALELSMARLEANTIANINQSGKKNRRLNCSGGSVGSASKINAAVAALARTLPTHSENIKSSTANSGIAEGLEKNYSMGSNENEKSVVSGTVSLASVALSTLNSNSNTNNISMHTAFGKSDPPPTWTSEGVNSELNSTYRYPRLYLKDPVDVMEGLAASAASNATTQPDSVEGIKEVWWFHLARKMDTTLDHVLDNHWKSIAKQQLHQYKRHSSSSDSISAASSNLEGNGLSVGQNGCNADALVDLCSSATQQPSQPQHKKSKSWSSYKSKTSNAPLTYTTESATATTPINCWSEPSASTLKVRGPTYSQDGVKVESDVALFACLGVDSFVNGSDRNENDSSKLGAGTKSFLERWERACEEVGLEKAPFL</sequence>
<keyword evidence="4" id="KW-1185">Reference proteome</keyword>
<dbReference type="EMBL" id="DS999421">
    <property type="protein sequence ID" value="EED86501.1"/>
    <property type="molecule type" value="Genomic_DNA"/>
</dbReference>
<feature type="region of interest" description="Disordered" evidence="1">
    <location>
        <begin position="1"/>
        <end position="32"/>
    </location>
</feature>